<dbReference type="SUPFAM" id="SSF111369">
    <property type="entry name" value="HlyD-like secretion proteins"/>
    <property type="match status" value="1"/>
</dbReference>
<dbReference type="PANTHER" id="PTHR30469:SF16">
    <property type="entry name" value="HAE1 FAMILY EFFLUX PUMP MFP COMPONENT"/>
    <property type="match status" value="1"/>
</dbReference>
<evidence type="ECO:0000259" key="5">
    <source>
        <dbReference type="Pfam" id="PF25954"/>
    </source>
</evidence>
<dbReference type="Pfam" id="PF25989">
    <property type="entry name" value="YknX_C"/>
    <property type="match status" value="1"/>
</dbReference>
<evidence type="ECO:0000256" key="2">
    <source>
        <dbReference type="SAM" id="Coils"/>
    </source>
</evidence>
<evidence type="ECO:0000256" key="1">
    <source>
        <dbReference type="ARBA" id="ARBA00009477"/>
    </source>
</evidence>
<dbReference type="Proteomes" id="UP000000239">
    <property type="component" value="Chromosome"/>
</dbReference>
<dbReference type="GeneID" id="95334168"/>
<dbReference type="Gene3D" id="2.40.50.100">
    <property type="match status" value="1"/>
</dbReference>
<feature type="coiled-coil region" evidence="2">
    <location>
        <begin position="94"/>
        <end position="164"/>
    </location>
</feature>
<feature type="domain" description="CusB-like beta-barrel" evidence="5">
    <location>
        <begin position="200"/>
        <end position="272"/>
    </location>
</feature>
<evidence type="ECO:0000313" key="7">
    <source>
        <dbReference type="EMBL" id="ABE58793.1"/>
    </source>
</evidence>
<evidence type="ECO:0000256" key="3">
    <source>
        <dbReference type="SAM" id="SignalP"/>
    </source>
</evidence>
<feature type="domain" description="YknX-like C-terminal permuted SH3-like" evidence="6">
    <location>
        <begin position="278"/>
        <end position="347"/>
    </location>
</feature>
<dbReference type="PANTHER" id="PTHR30469">
    <property type="entry name" value="MULTIDRUG RESISTANCE PROTEIN MDTA"/>
    <property type="match status" value="1"/>
</dbReference>
<name>Q1QXL5_CHRI1</name>
<feature type="domain" description="Multidrug resistance protein MdtA-like barrel-sandwich hybrid" evidence="4">
    <location>
        <begin position="66"/>
        <end position="187"/>
    </location>
</feature>
<dbReference type="AlphaFoldDB" id="Q1QXL5"/>
<dbReference type="KEGG" id="csa:Csal_1440"/>
<keyword evidence="2" id="KW-0175">Coiled coil</keyword>
<dbReference type="GO" id="GO:1990281">
    <property type="term" value="C:efflux pump complex"/>
    <property type="evidence" value="ECO:0007669"/>
    <property type="project" value="TreeGrafter"/>
</dbReference>
<evidence type="ECO:0000259" key="6">
    <source>
        <dbReference type="Pfam" id="PF25989"/>
    </source>
</evidence>
<dbReference type="Gene3D" id="1.10.287.470">
    <property type="entry name" value="Helix hairpin bin"/>
    <property type="match status" value="1"/>
</dbReference>
<dbReference type="Gene3D" id="2.40.420.20">
    <property type="match status" value="1"/>
</dbReference>
<dbReference type="Pfam" id="PF25917">
    <property type="entry name" value="BSH_RND"/>
    <property type="match status" value="1"/>
</dbReference>
<comment type="similarity">
    <text evidence="1">Belongs to the membrane fusion protein (MFP) (TC 8.A.1) family.</text>
</comment>
<feature type="signal peptide" evidence="3">
    <location>
        <begin position="1"/>
        <end position="32"/>
    </location>
</feature>
<gene>
    <name evidence="7" type="ordered locus">Csal_1440</name>
</gene>
<organism evidence="7 8">
    <name type="scientific">Chromohalobacter israelensis (strain ATCC BAA-138 / DSM 3043 / CIP 106854 / NCIMB 13768 / 1H11)</name>
    <name type="common">Chromohalobacter salexigens</name>
    <dbReference type="NCBI Taxonomy" id="290398"/>
    <lineage>
        <taxon>Bacteria</taxon>
        <taxon>Pseudomonadati</taxon>
        <taxon>Pseudomonadota</taxon>
        <taxon>Gammaproteobacteria</taxon>
        <taxon>Oceanospirillales</taxon>
        <taxon>Halomonadaceae</taxon>
        <taxon>Chromohalobacter</taxon>
    </lineage>
</organism>
<dbReference type="Gene3D" id="2.40.30.170">
    <property type="match status" value="1"/>
</dbReference>
<dbReference type="eggNOG" id="COG0845">
    <property type="taxonomic scope" value="Bacteria"/>
</dbReference>
<proteinExistence type="inferred from homology"/>
<dbReference type="EMBL" id="CP000285">
    <property type="protein sequence ID" value="ABE58793.1"/>
    <property type="molecule type" value="Genomic_DNA"/>
</dbReference>
<dbReference type="InterPro" id="IPR058637">
    <property type="entry name" value="YknX-like_C"/>
</dbReference>
<keyword evidence="8" id="KW-1185">Reference proteome</keyword>
<evidence type="ECO:0000259" key="4">
    <source>
        <dbReference type="Pfam" id="PF25917"/>
    </source>
</evidence>
<dbReference type="FunFam" id="2.40.30.170:FF:000010">
    <property type="entry name" value="Efflux RND transporter periplasmic adaptor subunit"/>
    <property type="match status" value="1"/>
</dbReference>
<dbReference type="STRING" id="290398.Csal_1440"/>
<dbReference type="GO" id="GO:0015562">
    <property type="term" value="F:efflux transmembrane transporter activity"/>
    <property type="evidence" value="ECO:0007669"/>
    <property type="project" value="TreeGrafter"/>
</dbReference>
<dbReference type="InterPro" id="IPR006143">
    <property type="entry name" value="RND_pump_MFP"/>
</dbReference>
<dbReference type="InterPro" id="IPR058625">
    <property type="entry name" value="MdtA-like_BSH"/>
</dbReference>
<reference evidence="7 8" key="1">
    <citation type="journal article" date="2011" name="Stand. Genomic Sci.">
        <title>Complete genome sequence of the halophilic and highly halotolerant Chromohalobacter salexigens type strain (1H11(T)).</title>
        <authorList>
            <person name="Copeland A."/>
            <person name="O'Connor K."/>
            <person name="Lucas S."/>
            <person name="Lapidus A."/>
            <person name="Berry K.W."/>
            <person name="Detter J.C."/>
            <person name="Del Rio T.G."/>
            <person name="Hammon N."/>
            <person name="Dalin E."/>
            <person name="Tice H."/>
            <person name="Pitluck S."/>
            <person name="Bruce D."/>
            <person name="Goodwin L."/>
            <person name="Han C."/>
            <person name="Tapia R."/>
            <person name="Saunders E."/>
            <person name="Schmutz J."/>
            <person name="Brettin T."/>
            <person name="Larimer F."/>
            <person name="Land M."/>
            <person name="Hauser L."/>
            <person name="Vargas C."/>
            <person name="Nieto J.J."/>
            <person name="Kyrpides N.C."/>
            <person name="Ivanova N."/>
            <person name="Goker M."/>
            <person name="Klenk H.P."/>
            <person name="Csonka L.N."/>
            <person name="Woyke T."/>
        </authorList>
    </citation>
    <scope>NUCLEOTIDE SEQUENCE [LARGE SCALE GENOMIC DNA]</scope>
    <source>
        <strain evidence="8">ATCC BAA-138 / DSM 3043 / CIP 106854 / NCIMB 13768 / 1H11</strain>
    </source>
</reference>
<dbReference type="InterPro" id="IPR058792">
    <property type="entry name" value="Beta-barrel_RND_2"/>
</dbReference>
<evidence type="ECO:0000313" key="8">
    <source>
        <dbReference type="Proteomes" id="UP000000239"/>
    </source>
</evidence>
<dbReference type="NCBIfam" id="TIGR01730">
    <property type="entry name" value="RND_mfp"/>
    <property type="match status" value="1"/>
</dbReference>
<accession>Q1QXL5</accession>
<feature type="chain" id="PRO_5004196085" evidence="3">
    <location>
        <begin position="33"/>
        <end position="376"/>
    </location>
</feature>
<dbReference type="Pfam" id="PF25954">
    <property type="entry name" value="Beta-barrel_RND_2"/>
    <property type="match status" value="1"/>
</dbReference>
<sequence>MPVLSLLAVAARGRRRLGVALLGLSMLGSANAQDPDARTSVIAAPVTTTEWSDPLEALGTLRADESVTLSATVTETIAELSFDDGQRLAAGDLLIRLDDSAEQAELRAARALRQERENAVRRARQLQDRNVGIRADVEDAQAQLAQVNAQIDEIQSRLADHQLRAPFAGTVGQRDLSVGALVTPGTELVTLDKLDRMKLDFTVPATFLGALAPGMSLSATTASYPEQVFRGEVTSIGTRIDPVSRSVSVRAQLPNPERTLRPGMLMIVTLERRPRDTLVVPESVLVPSGERQYVMRIARDADNRIQRRRVEIGERRAGEVEIRSGLQAGDWVVSHGTTKVRDGDRVDILALDDGSREISDILEAARDDDSRGGESD</sequence>
<keyword evidence="3" id="KW-0732">Signal</keyword>
<dbReference type="HOGENOM" id="CLU_018816_1_2_6"/>
<dbReference type="RefSeq" id="WP_011506739.1">
    <property type="nucleotide sequence ID" value="NC_007963.1"/>
</dbReference>
<protein>
    <submittedName>
        <fullName evidence="7">Secretion protein HlyD</fullName>
    </submittedName>
</protein>